<feature type="transmembrane region" description="Helical" evidence="6">
    <location>
        <begin position="495"/>
        <end position="515"/>
    </location>
</feature>
<dbReference type="PANTHER" id="PTHR32234:SF0">
    <property type="entry name" value="THIOL:DISULFIDE INTERCHANGE PROTEIN DSBD"/>
    <property type="match status" value="1"/>
</dbReference>
<dbReference type="Pfam" id="PF02683">
    <property type="entry name" value="DsbD_TM"/>
    <property type="match status" value="1"/>
</dbReference>
<evidence type="ECO:0000256" key="7">
    <source>
        <dbReference type="SAM" id="SignalP"/>
    </source>
</evidence>
<reference evidence="9" key="2">
    <citation type="submission" date="2020-02" db="EMBL/GenBank/DDBJ databases">
        <title>Flavobacterium profundi sp. nov., isolated from a deep-sea seamount.</title>
        <authorList>
            <person name="Zhang D.-C."/>
        </authorList>
    </citation>
    <scope>NUCLEOTIDE SEQUENCE</scope>
    <source>
        <strain evidence="9">EC11</strain>
    </source>
</reference>
<keyword evidence="5 6" id="KW-0472">Membrane</keyword>
<name>A0ABX0ILQ6_9FLAO</name>
<feature type="chain" id="PRO_5045578439" evidence="7">
    <location>
        <begin position="19"/>
        <end position="706"/>
    </location>
</feature>
<evidence type="ECO:0000256" key="2">
    <source>
        <dbReference type="ARBA" id="ARBA00022692"/>
    </source>
</evidence>
<dbReference type="Pfam" id="PF13899">
    <property type="entry name" value="Thioredoxin_7"/>
    <property type="match status" value="1"/>
</dbReference>
<protein>
    <submittedName>
        <fullName evidence="9">DUF255 domain-containing protein</fullName>
    </submittedName>
</protein>
<evidence type="ECO:0000259" key="8">
    <source>
        <dbReference type="Pfam" id="PF02683"/>
    </source>
</evidence>
<feature type="transmembrane region" description="Helical" evidence="6">
    <location>
        <begin position="312"/>
        <end position="331"/>
    </location>
</feature>
<dbReference type="InterPro" id="IPR003834">
    <property type="entry name" value="Cyt_c_assmbl_TM_dom"/>
</dbReference>
<feature type="signal peptide" evidence="7">
    <location>
        <begin position="1"/>
        <end position="18"/>
    </location>
</feature>
<keyword evidence="3" id="KW-0201">Cytochrome c-type biogenesis</keyword>
<comment type="subcellular location">
    <subcellularLocation>
        <location evidence="1">Membrane</location>
        <topology evidence="1">Multi-pass membrane protein</topology>
    </subcellularLocation>
</comment>
<evidence type="ECO:0000256" key="5">
    <source>
        <dbReference type="ARBA" id="ARBA00023136"/>
    </source>
</evidence>
<evidence type="ECO:0000313" key="10">
    <source>
        <dbReference type="Proteomes" id="UP000817854"/>
    </source>
</evidence>
<dbReference type="Proteomes" id="UP000817854">
    <property type="component" value="Unassembled WGS sequence"/>
</dbReference>
<proteinExistence type="predicted"/>
<keyword evidence="10" id="KW-1185">Reference proteome</keyword>
<evidence type="ECO:0000256" key="4">
    <source>
        <dbReference type="ARBA" id="ARBA00022989"/>
    </source>
</evidence>
<feature type="transmembrane region" description="Helical" evidence="6">
    <location>
        <begin position="462"/>
        <end position="483"/>
    </location>
</feature>
<feature type="transmembrane region" description="Helical" evidence="6">
    <location>
        <begin position="352"/>
        <end position="378"/>
    </location>
</feature>
<dbReference type="InterPro" id="IPR036249">
    <property type="entry name" value="Thioredoxin-like_sf"/>
</dbReference>
<feature type="transmembrane region" description="Helical" evidence="6">
    <location>
        <begin position="272"/>
        <end position="292"/>
    </location>
</feature>
<dbReference type="PANTHER" id="PTHR32234">
    <property type="entry name" value="THIOL:DISULFIDE INTERCHANGE PROTEIN DSBD"/>
    <property type="match status" value="1"/>
</dbReference>
<gene>
    <name evidence="9" type="ORF">FIA58_003585</name>
</gene>
<accession>A0ABX0ILQ6</accession>
<dbReference type="Gene3D" id="3.40.30.10">
    <property type="entry name" value="Glutaredoxin"/>
    <property type="match status" value="1"/>
</dbReference>
<evidence type="ECO:0000313" key="9">
    <source>
        <dbReference type="EMBL" id="NHN24749.1"/>
    </source>
</evidence>
<organism evidence="9 10">
    <name type="scientific">Flavobacterium jejuense</name>
    <dbReference type="NCBI Taxonomy" id="1544455"/>
    <lineage>
        <taxon>Bacteria</taxon>
        <taxon>Pseudomonadati</taxon>
        <taxon>Bacteroidota</taxon>
        <taxon>Flavobacteriia</taxon>
        <taxon>Flavobacteriales</taxon>
        <taxon>Flavobacteriaceae</taxon>
        <taxon>Flavobacterium</taxon>
    </lineage>
</organism>
<dbReference type="EMBL" id="VEVQ02000002">
    <property type="protein sequence ID" value="NHN24749.1"/>
    <property type="molecule type" value="Genomic_DNA"/>
</dbReference>
<reference evidence="9" key="1">
    <citation type="submission" date="2019-05" db="EMBL/GenBank/DDBJ databases">
        <authorList>
            <person name="Lianzixin W."/>
        </authorList>
    </citation>
    <scope>NUCLEOTIDE SEQUENCE</scope>
    <source>
        <strain evidence="9">EC11</strain>
    </source>
</reference>
<feature type="transmembrane region" description="Helical" evidence="6">
    <location>
        <begin position="390"/>
        <end position="412"/>
    </location>
</feature>
<feature type="transmembrane region" description="Helical" evidence="6">
    <location>
        <begin position="424"/>
        <end position="442"/>
    </location>
</feature>
<keyword evidence="4 6" id="KW-1133">Transmembrane helix</keyword>
<sequence>MKKLLVAIVFLFSFFAQSQIVDVVKWKTKLVQKTNTEFELVMDAQIEFGWHLYALNTPDGGSQPLVFTFKEAGKDYQLVGDTKQGKYQKEYSDVFEVDEYFFTNTAQFKQLIKVTNPKLKEIKVLLEGQTCIDGRCVQEDDNLIFKLPEIQVEEKVETKKEEKKTEIVSLSNKEEKNIDEGATTLVEEVIIDPVNTSAEEVEITKEIVKVADQEKETIFEPKEEMSNWTLFLLTLIAGIFVTFTPCVFPMIPMTVSFFLKQSAKGDKKKGRFNALMYGVFIVLIYVLISLPFHLFQSLSPDVFYEISTNPYLNVFFFIVFVVFAISFLGAFEITMPSALANKVDNASNKGGFVGIFFMALTLIIVSFSCTGPALGAVIGGVLSTDGGATLLTIAMLGFGLGLAFPFMIFALFPSMMGNLPKSGGWLNTVKVVFGFIELALAFKFLSMADLVMDWHILEREVFIVIWVAIFIGLALYLFGKIILPHDSQLSHISVGRLLLGLLSLSFAIYLIPGLWGAPLNIISGFPPPMSYSESPNGVGFKNEVIIANVSKEADLPEEAHYGPHKIVTFHDYDKGLAYAKKVGKPVMIDFTGKTCVNCRRMEELVWAKPEILSILNKDIVLVSLYVDDRTELPDDKKYITANGKEINTFGQKWSDLGITKYKANIQPYYILMGHDEENLNKPVGYTPDIQEYKAWLEQGIANFNTK</sequence>
<comment type="caution">
    <text evidence="9">The sequence shown here is derived from an EMBL/GenBank/DDBJ whole genome shotgun (WGS) entry which is preliminary data.</text>
</comment>
<dbReference type="SUPFAM" id="SSF52833">
    <property type="entry name" value="Thioredoxin-like"/>
    <property type="match status" value="1"/>
</dbReference>
<feature type="domain" description="Cytochrome C biogenesis protein transmembrane" evidence="8">
    <location>
        <begin position="228"/>
        <end position="445"/>
    </location>
</feature>
<keyword evidence="7" id="KW-0732">Signal</keyword>
<dbReference type="RefSeq" id="WP_140960151.1">
    <property type="nucleotide sequence ID" value="NZ_VEVQ02000002.1"/>
</dbReference>
<evidence type="ECO:0000256" key="1">
    <source>
        <dbReference type="ARBA" id="ARBA00004141"/>
    </source>
</evidence>
<evidence type="ECO:0000256" key="3">
    <source>
        <dbReference type="ARBA" id="ARBA00022748"/>
    </source>
</evidence>
<feature type="transmembrane region" description="Helical" evidence="6">
    <location>
        <begin position="228"/>
        <end position="251"/>
    </location>
</feature>
<evidence type="ECO:0000256" key="6">
    <source>
        <dbReference type="SAM" id="Phobius"/>
    </source>
</evidence>
<keyword evidence="2 6" id="KW-0812">Transmembrane</keyword>